<protein>
    <submittedName>
        <fullName evidence="3">Uncharacterized protein</fullName>
    </submittedName>
</protein>
<sequence length="224" mass="25307">MFLYQKQKKPATIFDEKPKEILAENKTILESQKIEENVGNGKSEKPKEAGKANKETTEEKQETVEEKLVKKDVPKKQKKVEKPKQKTIKIKIENVPAKKKAASVEPNLDDPTTEASIVQKPKVKEHSRVSKELILTVPKSHVKRIKPKNGASTKTDSLSRRHEVGMIGLVESPSQTDSQSLKLHGKGLCRYHVIEKLAFFTLPTHLVMNIKDCCRQLQSGVIIR</sequence>
<dbReference type="WBParaSite" id="PSU_v2.g17265.t1">
    <property type="protein sequence ID" value="PSU_v2.g17265.t1"/>
    <property type="gene ID" value="PSU_v2.g17265"/>
</dbReference>
<evidence type="ECO:0000313" key="2">
    <source>
        <dbReference type="Proteomes" id="UP000887577"/>
    </source>
</evidence>
<dbReference type="Proteomes" id="UP000887577">
    <property type="component" value="Unplaced"/>
</dbReference>
<feature type="region of interest" description="Disordered" evidence="1">
    <location>
        <begin position="25"/>
        <end position="82"/>
    </location>
</feature>
<evidence type="ECO:0000313" key="3">
    <source>
        <dbReference type="WBParaSite" id="PSU_v2.g17265.t1"/>
    </source>
</evidence>
<keyword evidence="2" id="KW-1185">Reference proteome</keyword>
<name>A0A914YCV6_9BILA</name>
<dbReference type="AlphaFoldDB" id="A0A914YCV6"/>
<organism evidence="2 3">
    <name type="scientific">Panagrolaimus superbus</name>
    <dbReference type="NCBI Taxonomy" id="310955"/>
    <lineage>
        <taxon>Eukaryota</taxon>
        <taxon>Metazoa</taxon>
        <taxon>Ecdysozoa</taxon>
        <taxon>Nematoda</taxon>
        <taxon>Chromadorea</taxon>
        <taxon>Rhabditida</taxon>
        <taxon>Tylenchina</taxon>
        <taxon>Panagrolaimomorpha</taxon>
        <taxon>Panagrolaimoidea</taxon>
        <taxon>Panagrolaimidae</taxon>
        <taxon>Panagrolaimus</taxon>
    </lineage>
</organism>
<evidence type="ECO:0000256" key="1">
    <source>
        <dbReference type="SAM" id="MobiDB-lite"/>
    </source>
</evidence>
<accession>A0A914YCV6</accession>
<proteinExistence type="predicted"/>
<feature type="compositionally biased region" description="Basic and acidic residues" evidence="1">
    <location>
        <begin position="32"/>
        <end position="82"/>
    </location>
</feature>
<reference evidence="3" key="1">
    <citation type="submission" date="2022-11" db="UniProtKB">
        <authorList>
            <consortium name="WormBaseParasite"/>
        </authorList>
    </citation>
    <scope>IDENTIFICATION</scope>
</reference>